<keyword evidence="4" id="KW-0418">Kinase</keyword>
<keyword evidence="3" id="KW-0547">Nucleotide-binding</keyword>
<dbReference type="InterPro" id="IPR000700">
    <property type="entry name" value="PAS-assoc_C"/>
</dbReference>
<dbReference type="InterPro" id="IPR005467">
    <property type="entry name" value="His_kinase_dom"/>
</dbReference>
<gene>
    <name evidence="10" type="ORF">S01H4_51687</name>
</gene>
<dbReference type="InterPro" id="IPR035965">
    <property type="entry name" value="PAS-like_dom_sf"/>
</dbReference>
<feature type="domain" description="PAC" evidence="9">
    <location>
        <begin position="51"/>
        <end position="102"/>
    </location>
</feature>
<dbReference type="InterPro" id="IPR000014">
    <property type="entry name" value="PAS"/>
</dbReference>
<evidence type="ECO:0000256" key="4">
    <source>
        <dbReference type="ARBA" id="ARBA00022777"/>
    </source>
</evidence>
<dbReference type="Gene3D" id="1.10.287.130">
    <property type="match status" value="1"/>
</dbReference>
<dbReference type="PANTHER" id="PTHR43065">
    <property type="entry name" value="SENSOR HISTIDINE KINASE"/>
    <property type="match status" value="1"/>
</dbReference>
<keyword evidence="2" id="KW-0808">Transferase</keyword>
<dbReference type="PROSITE" id="PS50112">
    <property type="entry name" value="PAS"/>
    <property type="match status" value="1"/>
</dbReference>
<feature type="domain" description="Histidine kinase" evidence="7">
    <location>
        <begin position="115"/>
        <end position="267"/>
    </location>
</feature>
<reference evidence="10" key="1">
    <citation type="journal article" date="2014" name="Front. Microbiol.">
        <title>High frequency of phylogenetically diverse reductive dehalogenase-homologous genes in deep subseafloor sedimentary metagenomes.</title>
        <authorList>
            <person name="Kawai M."/>
            <person name="Futagami T."/>
            <person name="Toyoda A."/>
            <person name="Takaki Y."/>
            <person name="Nishi S."/>
            <person name="Hori S."/>
            <person name="Arai W."/>
            <person name="Tsubouchi T."/>
            <person name="Morono Y."/>
            <person name="Uchiyama I."/>
            <person name="Ito T."/>
            <person name="Fujiyama A."/>
            <person name="Inagaki F."/>
            <person name="Takami H."/>
        </authorList>
    </citation>
    <scope>NUCLEOTIDE SEQUENCE</scope>
    <source>
        <strain evidence="10">Expedition CK06-06</strain>
    </source>
</reference>
<evidence type="ECO:0000256" key="2">
    <source>
        <dbReference type="ARBA" id="ARBA00022679"/>
    </source>
</evidence>
<feature type="non-terminal residue" evidence="10">
    <location>
        <position position="1"/>
    </location>
</feature>
<dbReference type="NCBIfam" id="TIGR00229">
    <property type="entry name" value="sensory_box"/>
    <property type="match status" value="1"/>
</dbReference>
<comment type="caution">
    <text evidence="10">The sequence shown here is derived from an EMBL/GenBank/DDBJ whole genome shotgun (WGS) entry which is preliminary data.</text>
</comment>
<feature type="non-terminal residue" evidence="10">
    <location>
        <position position="267"/>
    </location>
</feature>
<evidence type="ECO:0000256" key="5">
    <source>
        <dbReference type="ARBA" id="ARBA00022840"/>
    </source>
</evidence>
<evidence type="ECO:0008006" key="11">
    <source>
        <dbReference type="Google" id="ProtNLM"/>
    </source>
</evidence>
<dbReference type="Gene3D" id="3.30.565.10">
    <property type="entry name" value="Histidine kinase-like ATPase, C-terminal domain"/>
    <property type="match status" value="1"/>
</dbReference>
<dbReference type="PANTHER" id="PTHR43065:SF10">
    <property type="entry name" value="PEROXIDE STRESS-ACTIVATED HISTIDINE KINASE MAK3"/>
    <property type="match status" value="1"/>
</dbReference>
<proteinExistence type="predicted"/>
<evidence type="ECO:0000313" key="10">
    <source>
        <dbReference type="EMBL" id="GAH01494.1"/>
    </source>
</evidence>
<feature type="domain" description="PAS" evidence="8">
    <location>
        <begin position="1"/>
        <end position="29"/>
    </location>
</feature>
<protein>
    <recommendedName>
        <fullName evidence="11">PAS domain-containing protein</fullName>
    </recommendedName>
</protein>
<evidence type="ECO:0000256" key="6">
    <source>
        <dbReference type="ARBA" id="ARBA00023012"/>
    </source>
</evidence>
<name>X1D8W9_9ZZZZ</name>
<evidence type="ECO:0000259" key="9">
    <source>
        <dbReference type="PROSITE" id="PS50113"/>
    </source>
</evidence>
<evidence type="ECO:0000259" key="7">
    <source>
        <dbReference type="PROSITE" id="PS50109"/>
    </source>
</evidence>
<evidence type="ECO:0000256" key="3">
    <source>
        <dbReference type="ARBA" id="ARBA00022741"/>
    </source>
</evidence>
<keyword evidence="1" id="KW-0597">Phosphoprotein</keyword>
<keyword evidence="5" id="KW-0067">ATP-binding</keyword>
<dbReference type="Gene3D" id="3.30.450.20">
    <property type="entry name" value="PAS domain"/>
    <property type="match status" value="1"/>
</dbReference>
<evidence type="ECO:0000256" key="1">
    <source>
        <dbReference type="ARBA" id="ARBA00022553"/>
    </source>
</evidence>
<dbReference type="GO" id="GO:0000155">
    <property type="term" value="F:phosphorelay sensor kinase activity"/>
    <property type="evidence" value="ECO:0007669"/>
    <property type="project" value="InterPro"/>
</dbReference>
<dbReference type="CDD" id="cd00130">
    <property type="entry name" value="PAS"/>
    <property type="match status" value="1"/>
</dbReference>
<dbReference type="SUPFAM" id="SSF47384">
    <property type="entry name" value="Homodimeric domain of signal transducing histidine kinase"/>
    <property type="match status" value="1"/>
</dbReference>
<dbReference type="SUPFAM" id="SSF55785">
    <property type="entry name" value="PYP-like sensor domain (PAS domain)"/>
    <property type="match status" value="1"/>
</dbReference>
<dbReference type="GO" id="GO:0005524">
    <property type="term" value="F:ATP binding"/>
    <property type="evidence" value="ECO:0007669"/>
    <property type="project" value="UniProtKB-KW"/>
</dbReference>
<dbReference type="PROSITE" id="PS50113">
    <property type="entry name" value="PAC"/>
    <property type="match status" value="1"/>
</dbReference>
<accession>X1D8W9</accession>
<dbReference type="InterPro" id="IPR036097">
    <property type="entry name" value="HisK_dim/P_sf"/>
</dbReference>
<dbReference type="EMBL" id="BART01029460">
    <property type="protein sequence ID" value="GAH01494.1"/>
    <property type="molecule type" value="Genomic_DNA"/>
</dbReference>
<sequence length="267" mass="29401">TVFNEGAERIYGYAPEEVLGKHVTQLYPEGVAKQVKKMVYRPEYGGRNRLINYEVEVLAKDGERIPILLSAIIVRKEGEEVATVGYFKDMREIKRLEREIVESERVAARGQAVAGVAHGVKNILHRMKLGAFMVDEGLEKEKSDLLRKGWDLVRKNIDQISRMTMDMLIYASTGPSARESCSLNAIVDEVCELMEGKALERGIELVRVLDSSLPEVIADPEGMHTCLVNLVNNAIEAFPESGGVGQIVVSTGTEAEAGVSLQVKDAG</sequence>
<dbReference type="Pfam" id="PF13426">
    <property type="entry name" value="PAS_9"/>
    <property type="match status" value="1"/>
</dbReference>
<dbReference type="PROSITE" id="PS50109">
    <property type="entry name" value="HIS_KIN"/>
    <property type="match status" value="1"/>
</dbReference>
<dbReference type="SUPFAM" id="SSF55874">
    <property type="entry name" value="ATPase domain of HSP90 chaperone/DNA topoisomerase II/histidine kinase"/>
    <property type="match status" value="1"/>
</dbReference>
<dbReference type="InterPro" id="IPR036890">
    <property type="entry name" value="HATPase_C_sf"/>
</dbReference>
<evidence type="ECO:0000259" key="8">
    <source>
        <dbReference type="PROSITE" id="PS50112"/>
    </source>
</evidence>
<dbReference type="AlphaFoldDB" id="X1D8W9"/>
<organism evidence="10">
    <name type="scientific">marine sediment metagenome</name>
    <dbReference type="NCBI Taxonomy" id="412755"/>
    <lineage>
        <taxon>unclassified sequences</taxon>
        <taxon>metagenomes</taxon>
        <taxon>ecological metagenomes</taxon>
    </lineage>
</organism>
<keyword evidence="6" id="KW-0902">Two-component regulatory system</keyword>